<keyword evidence="3" id="KW-1185">Reference proteome</keyword>
<evidence type="ECO:0000259" key="1">
    <source>
        <dbReference type="SMART" id="SM00479"/>
    </source>
</evidence>
<dbReference type="CDD" id="cd06127">
    <property type="entry name" value="DEDDh"/>
    <property type="match status" value="1"/>
</dbReference>
<keyword evidence="2" id="KW-0378">Hydrolase</keyword>
<keyword evidence="2" id="KW-0269">Exonuclease</keyword>
<dbReference type="Proteomes" id="UP001431693">
    <property type="component" value="Unassembled WGS sequence"/>
</dbReference>
<evidence type="ECO:0000313" key="3">
    <source>
        <dbReference type="Proteomes" id="UP001431693"/>
    </source>
</evidence>
<dbReference type="InterPro" id="IPR012337">
    <property type="entry name" value="RNaseH-like_sf"/>
</dbReference>
<comment type="caution">
    <text evidence="2">The sequence shown here is derived from an EMBL/GenBank/DDBJ whole genome shotgun (WGS) entry which is preliminary data.</text>
</comment>
<keyword evidence="2" id="KW-0540">Nuclease</keyword>
<dbReference type="SUPFAM" id="SSF53098">
    <property type="entry name" value="Ribonuclease H-like"/>
    <property type="match status" value="1"/>
</dbReference>
<dbReference type="EMBL" id="JASJEX010000005">
    <property type="protein sequence ID" value="MDJ1130299.1"/>
    <property type="molecule type" value="Genomic_DNA"/>
</dbReference>
<dbReference type="NCBIfam" id="TIGR00573">
    <property type="entry name" value="dnaq"/>
    <property type="match status" value="1"/>
</dbReference>
<dbReference type="InterPro" id="IPR006054">
    <property type="entry name" value="DnaQ"/>
</dbReference>
<proteinExistence type="predicted"/>
<gene>
    <name evidence="2" type="ORF">QJ043_09450</name>
</gene>
<dbReference type="GO" id="GO:0004527">
    <property type="term" value="F:exonuclease activity"/>
    <property type="evidence" value="ECO:0007669"/>
    <property type="project" value="UniProtKB-KW"/>
</dbReference>
<dbReference type="Gene3D" id="3.30.420.10">
    <property type="entry name" value="Ribonuclease H-like superfamily/Ribonuclease H"/>
    <property type="match status" value="1"/>
</dbReference>
<organism evidence="2 3">
    <name type="scientific">Kribbibacterium absianum</name>
    <dbReference type="NCBI Taxonomy" id="3044210"/>
    <lineage>
        <taxon>Bacteria</taxon>
        <taxon>Bacillati</taxon>
        <taxon>Actinomycetota</taxon>
        <taxon>Coriobacteriia</taxon>
        <taxon>Coriobacteriales</taxon>
        <taxon>Kribbibacteriaceae</taxon>
        <taxon>Kribbibacterium</taxon>
    </lineage>
</organism>
<reference evidence="2" key="1">
    <citation type="submission" date="2023-05" db="EMBL/GenBank/DDBJ databases">
        <title>[olsenella] sp. nov., isolated from a pig farm feces dump.</title>
        <authorList>
            <person name="Chang Y.-H."/>
        </authorList>
    </citation>
    <scope>NUCLEOTIDE SEQUENCE</scope>
    <source>
        <strain evidence="2">YH-ols2217</strain>
    </source>
</reference>
<name>A0ABT6ZNB8_9ACTN</name>
<dbReference type="RefSeq" id="WP_283713463.1">
    <property type="nucleotide sequence ID" value="NZ_JASJEW010000004.1"/>
</dbReference>
<dbReference type="Pfam" id="PF00929">
    <property type="entry name" value="RNase_T"/>
    <property type="match status" value="1"/>
</dbReference>
<dbReference type="InterPro" id="IPR013520">
    <property type="entry name" value="Ribonucl_H"/>
</dbReference>
<sequence>MSVHGARTSPRRMRLTKVPDRYVAVDTETNGDPAHPQAIEVAAVRMVNGEELATFSTLLKPDELPLPYGVEALCGITTAMLMDVPDAADVLDELLGFLGDDVVAGHNVAFDLRVLDALMARNGRDPLPATRVVDSLTLSRRAFPELPNHRLDTVFTHCQCVSWREARFHGTAHRALYDARMSAFALEVCRELGH</sequence>
<accession>A0ABT6ZNB8</accession>
<feature type="domain" description="Exonuclease" evidence="1">
    <location>
        <begin position="21"/>
        <end position="194"/>
    </location>
</feature>
<evidence type="ECO:0000313" key="2">
    <source>
        <dbReference type="EMBL" id="MDJ1130299.1"/>
    </source>
</evidence>
<protein>
    <submittedName>
        <fullName evidence="2">3'-5' exonuclease</fullName>
    </submittedName>
</protein>
<dbReference type="SMART" id="SM00479">
    <property type="entry name" value="EXOIII"/>
    <property type="match status" value="1"/>
</dbReference>
<dbReference type="PANTHER" id="PTHR30231:SF37">
    <property type="entry name" value="EXODEOXYRIBONUCLEASE 10"/>
    <property type="match status" value="1"/>
</dbReference>
<dbReference type="PANTHER" id="PTHR30231">
    <property type="entry name" value="DNA POLYMERASE III SUBUNIT EPSILON"/>
    <property type="match status" value="1"/>
</dbReference>
<dbReference type="InterPro" id="IPR036397">
    <property type="entry name" value="RNaseH_sf"/>
</dbReference>